<protein>
    <submittedName>
        <fullName evidence="1">Uncharacterized protein</fullName>
    </submittedName>
</protein>
<sequence length="121" mass="14518">MFDMYENLLAHGVRKTLADRIDRLITILLDHIEFFEFNECHQRAPKMAQVLTDQTKMVFDTLLTKDCQEIMHKNEANYRLYLDIRQIIPLVEQILCCDERGDWKGARESATRCREWIERLQ</sequence>
<evidence type="ECO:0000313" key="1">
    <source>
        <dbReference type="EMBL" id="QDS73723.1"/>
    </source>
</evidence>
<dbReference type="Proteomes" id="UP000316270">
    <property type="component" value="Chromosome 10"/>
</dbReference>
<proteinExistence type="predicted"/>
<keyword evidence="2" id="KW-1185">Reference proteome</keyword>
<evidence type="ECO:0000313" key="2">
    <source>
        <dbReference type="Proteomes" id="UP000316270"/>
    </source>
</evidence>
<gene>
    <name evidence="1" type="ORF">FKW77_003671</name>
</gene>
<organism evidence="1 2">
    <name type="scientific">Venturia effusa</name>
    <dbReference type="NCBI Taxonomy" id="50376"/>
    <lineage>
        <taxon>Eukaryota</taxon>
        <taxon>Fungi</taxon>
        <taxon>Dikarya</taxon>
        <taxon>Ascomycota</taxon>
        <taxon>Pezizomycotina</taxon>
        <taxon>Dothideomycetes</taxon>
        <taxon>Pleosporomycetidae</taxon>
        <taxon>Venturiales</taxon>
        <taxon>Venturiaceae</taxon>
        <taxon>Venturia</taxon>
    </lineage>
</organism>
<dbReference type="AlphaFoldDB" id="A0A517LDL3"/>
<name>A0A517LDL3_9PEZI</name>
<reference evidence="1 2" key="1">
    <citation type="submission" date="2019-07" db="EMBL/GenBank/DDBJ databases">
        <title>Finished genome of Venturia effusa.</title>
        <authorList>
            <person name="Young C.A."/>
            <person name="Cox M.P."/>
            <person name="Ganley A.R.D."/>
            <person name="David W.J."/>
        </authorList>
    </citation>
    <scope>NUCLEOTIDE SEQUENCE [LARGE SCALE GENOMIC DNA]</scope>
    <source>
        <strain evidence="2">albino</strain>
    </source>
</reference>
<dbReference type="EMBL" id="CP042194">
    <property type="protein sequence ID" value="QDS73723.1"/>
    <property type="molecule type" value="Genomic_DNA"/>
</dbReference>
<accession>A0A517LDL3</accession>
<dbReference type="OrthoDB" id="3898460at2759"/>